<evidence type="ECO:0000259" key="2">
    <source>
        <dbReference type="Pfam" id="PF01494"/>
    </source>
</evidence>
<proteinExistence type="predicted"/>
<dbReference type="InterPro" id="IPR002938">
    <property type="entry name" value="FAD-bd"/>
</dbReference>
<organism evidence="3 4">
    <name type="scientific">Actinokineospora soli</name>
    <dbReference type="NCBI Taxonomy" id="1048753"/>
    <lineage>
        <taxon>Bacteria</taxon>
        <taxon>Bacillati</taxon>
        <taxon>Actinomycetota</taxon>
        <taxon>Actinomycetes</taxon>
        <taxon>Pseudonocardiales</taxon>
        <taxon>Pseudonocardiaceae</taxon>
        <taxon>Actinokineospora</taxon>
    </lineage>
</organism>
<dbReference type="PANTHER" id="PTHR43476:SF3">
    <property type="entry name" value="FAD-BINDING MONOOXYGENASE"/>
    <property type="match status" value="1"/>
</dbReference>
<gene>
    <name evidence="3" type="ORF">ACFQV2_20505</name>
</gene>
<dbReference type="Gene3D" id="3.40.30.120">
    <property type="match status" value="1"/>
</dbReference>
<evidence type="ECO:0000256" key="1">
    <source>
        <dbReference type="ARBA" id="ARBA00023002"/>
    </source>
</evidence>
<dbReference type="NCBIfam" id="NF004829">
    <property type="entry name" value="PRK06183.1-3"/>
    <property type="match status" value="1"/>
</dbReference>
<protein>
    <submittedName>
        <fullName evidence="3">Bifunctional 3-(3-hydroxy-phenyl)propionate/3-hydroxycinnamic acid hydroxylase</fullName>
        <ecNumber evidence="3">1.14.13.127</ecNumber>
    </submittedName>
</protein>
<dbReference type="EMBL" id="JBHTEY010000004">
    <property type="protein sequence ID" value="MFC7615525.1"/>
    <property type="molecule type" value="Genomic_DNA"/>
</dbReference>
<dbReference type="Proteomes" id="UP001596512">
    <property type="component" value="Unassembled WGS sequence"/>
</dbReference>
<evidence type="ECO:0000313" key="3">
    <source>
        <dbReference type="EMBL" id="MFC7615525.1"/>
    </source>
</evidence>
<comment type="caution">
    <text evidence="3">The sequence shown here is derived from an EMBL/GenBank/DDBJ whole genome shotgun (WGS) entry which is preliminary data.</text>
</comment>
<dbReference type="PANTHER" id="PTHR43476">
    <property type="entry name" value="3-(3-HYDROXY-PHENYL)PROPIONATE/3-HYDROXYCINNAMIC ACID HYDROXYLASE"/>
    <property type="match status" value="1"/>
</dbReference>
<keyword evidence="4" id="KW-1185">Reference proteome</keyword>
<evidence type="ECO:0000313" key="4">
    <source>
        <dbReference type="Proteomes" id="UP001596512"/>
    </source>
</evidence>
<dbReference type="PRINTS" id="PR00420">
    <property type="entry name" value="RNGMNOXGNASE"/>
</dbReference>
<keyword evidence="1 3" id="KW-0560">Oxidoreductase</keyword>
<dbReference type="InterPro" id="IPR050631">
    <property type="entry name" value="PheA/TfdB_FAD_monoxygenase"/>
</dbReference>
<dbReference type="SUPFAM" id="SSF51905">
    <property type="entry name" value="FAD/NAD(P)-binding domain"/>
    <property type="match status" value="1"/>
</dbReference>
<reference evidence="4" key="1">
    <citation type="journal article" date="2019" name="Int. J. Syst. Evol. Microbiol.">
        <title>The Global Catalogue of Microorganisms (GCM) 10K type strain sequencing project: providing services to taxonomists for standard genome sequencing and annotation.</title>
        <authorList>
            <consortium name="The Broad Institute Genomics Platform"/>
            <consortium name="The Broad Institute Genome Sequencing Center for Infectious Disease"/>
            <person name="Wu L."/>
            <person name="Ma J."/>
        </authorList>
    </citation>
    <scope>NUCLEOTIDE SEQUENCE [LARGE SCALE GENOMIC DNA]</scope>
    <source>
        <strain evidence="4">JCM 17695</strain>
    </source>
</reference>
<name>A0ABW2TNZ3_9PSEU</name>
<dbReference type="EC" id="1.14.13.127" evidence="3"/>
<dbReference type="GO" id="GO:0008688">
    <property type="term" value="F:3-(3-hydroxyphenyl)propionate hydroxylase activity"/>
    <property type="evidence" value="ECO:0007669"/>
    <property type="project" value="UniProtKB-EC"/>
</dbReference>
<dbReference type="Gene3D" id="3.30.70.2450">
    <property type="match status" value="1"/>
</dbReference>
<accession>A0ABW2TNZ3</accession>
<dbReference type="Gene3D" id="3.50.50.60">
    <property type="entry name" value="FAD/NAD(P)-binding domain"/>
    <property type="match status" value="1"/>
</dbReference>
<sequence length="366" mass="40229">MEHLLRDGLPVRDGVEVTAINQDETGVEVHFTDLTTDTPDSIRANWLLGCDGANSTVRPSIGATMTDLGFNQRWLVIDAETDTDLGRWDGVHQVCDHTRPATYMRIGDRRHRWEFRLNPQDPLPDHHALLRQWTPHPLTIIRVAEYTFRAQIADRWRDRRILLLGDAAHLTPPFIGQGLGAGIRDAANLTWKLAAVINGTLPESALDTYQSERAPHTRSLIRLATLIGQAMTGGGTKASTLRRALLPHLRLLPLALNSRTPPLRRSTLIARPRLLPTLAGTLCPNALLPNGTRFDTAAAGRWTVISSTTPSPTTRATIARRGGVLIVTRPGDALHAWLRRGRTTAALIRPDGTVARTGRSSSACLP</sequence>
<dbReference type="Pfam" id="PF01494">
    <property type="entry name" value="FAD_binding_3"/>
    <property type="match status" value="1"/>
</dbReference>
<feature type="domain" description="FAD-binding" evidence="2">
    <location>
        <begin position="1"/>
        <end position="222"/>
    </location>
</feature>
<dbReference type="InterPro" id="IPR036188">
    <property type="entry name" value="FAD/NAD-bd_sf"/>
</dbReference>